<evidence type="ECO:0000313" key="9">
    <source>
        <dbReference type="EMBL" id="KAK3673190.1"/>
    </source>
</evidence>
<evidence type="ECO:0000313" key="10">
    <source>
        <dbReference type="Proteomes" id="UP001274830"/>
    </source>
</evidence>
<proteinExistence type="inferred from homology"/>
<dbReference type="EC" id="1.15.1.1" evidence="4"/>
<dbReference type="GO" id="GO:0005576">
    <property type="term" value="C:extracellular region"/>
    <property type="evidence" value="ECO:0007669"/>
    <property type="project" value="UniProtKB-SubCell"/>
</dbReference>
<comment type="catalytic activity">
    <reaction evidence="7">
        <text>2 superoxide + 2 H(+) = H2O2 + O2</text>
        <dbReference type="Rhea" id="RHEA:20696"/>
        <dbReference type="ChEBI" id="CHEBI:15378"/>
        <dbReference type="ChEBI" id="CHEBI:15379"/>
        <dbReference type="ChEBI" id="CHEBI:16240"/>
        <dbReference type="ChEBI" id="CHEBI:18421"/>
        <dbReference type="EC" id="1.15.1.1"/>
    </reaction>
</comment>
<evidence type="ECO:0000256" key="3">
    <source>
        <dbReference type="ARBA" id="ARBA00010457"/>
    </source>
</evidence>
<keyword evidence="6" id="KW-0049">Antioxidant</keyword>
<evidence type="ECO:0000256" key="2">
    <source>
        <dbReference type="ARBA" id="ARBA00004613"/>
    </source>
</evidence>
<evidence type="ECO:0000256" key="7">
    <source>
        <dbReference type="ARBA" id="ARBA00049204"/>
    </source>
</evidence>
<feature type="signal peptide" evidence="8">
    <location>
        <begin position="1"/>
        <end position="17"/>
    </location>
</feature>
<comment type="subcellular location">
    <subcellularLocation>
        <location evidence="1">Cell envelope</location>
    </subcellularLocation>
    <subcellularLocation>
        <location evidence="2">Secreted</location>
    </subcellularLocation>
</comment>
<dbReference type="EMBL" id="JAUTXT010000027">
    <property type="protein sequence ID" value="KAK3673190.1"/>
    <property type="molecule type" value="Genomic_DNA"/>
</dbReference>
<keyword evidence="5" id="KW-0964">Secreted</keyword>
<evidence type="ECO:0000256" key="6">
    <source>
        <dbReference type="ARBA" id="ARBA00022862"/>
    </source>
</evidence>
<dbReference type="FunFam" id="2.60.40.200:FF:000007">
    <property type="entry name" value="Cell surface Cu-only superoxide dismutase 5"/>
    <property type="match status" value="1"/>
</dbReference>
<dbReference type="PANTHER" id="PTHR20910">
    <property type="entry name" value="AGAP001623-PA"/>
    <property type="match status" value="1"/>
</dbReference>
<evidence type="ECO:0000256" key="8">
    <source>
        <dbReference type="SAM" id="SignalP"/>
    </source>
</evidence>
<evidence type="ECO:0000256" key="5">
    <source>
        <dbReference type="ARBA" id="ARBA00022525"/>
    </source>
</evidence>
<keyword evidence="8" id="KW-0732">Signal</keyword>
<dbReference type="AlphaFoldDB" id="A0AAE1BZ49"/>
<protein>
    <recommendedName>
        <fullName evidence="4">superoxide dismutase</fullName>
        <ecNumber evidence="4">1.15.1.1</ecNumber>
    </recommendedName>
</protein>
<comment type="similarity">
    <text evidence="3">Belongs to the Cu-Zn superoxide dismutase family.</text>
</comment>
<dbReference type="PANTHER" id="PTHR20910:SF1">
    <property type="entry name" value="SUPEROXIDE DISMUTASE COPPER_ZINC BINDING DOMAIN-CONTAINING PROTEIN"/>
    <property type="match status" value="1"/>
</dbReference>
<organism evidence="9 10">
    <name type="scientific">Recurvomyces mirabilis</name>
    <dbReference type="NCBI Taxonomy" id="574656"/>
    <lineage>
        <taxon>Eukaryota</taxon>
        <taxon>Fungi</taxon>
        <taxon>Dikarya</taxon>
        <taxon>Ascomycota</taxon>
        <taxon>Pezizomycotina</taxon>
        <taxon>Dothideomycetes</taxon>
        <taxon>Dothideomycetidae</taxon>
        <taxon>Mycosphaerellales</taxon>
        <taxon>Teratosphaeriaceae</taxon>
        <taxon>Recurvomyces</taxon>
    </lineage>
</organism>
<gene>
    <name evidence="9" type="ORF">LTR78_007030</name>
</gene>
<dbReference type="GO" id="GO:0046872">
    <property type="term" value="F:metal ion binding"/>
    <property type="evidence" value="ECO:0007669"/>
    <property type="project" value="InterPro"/>
</dbReference>
<dbReference type="Proteomes" id="UP001274830">
    <property type="component" value="Unassembled WGS sequence"/>
</dbReference>
<dbReference type="Gene3D" id="2.60.40.200">
    <property type="entry name" value="Superoxide dismutase, copper/zinc binding domain"/>
    <property type="match status" value="1"/>
</dbReference>
<dbReference type="GO" id="GO:0004784">
    <property type="term" value="F:superoxide dismutase activity"/>
    <property type="evidence" value="ECO:0007669"/>
    <property type="project" value="UniProtKB-EC"/>
</dbReference>
<evidence type="ECO:0000256" key="1">
    <source>
        <dbReference type="ARBA" id="ARBA00004196"/>
    </source>
</evidence>
<keyword evidence="10" id="KW-1185">Reference proteome</keyword>
<reference evidence="9" key="1">
    <citation type="submission" date="2023-07" db="EMBL/GenBank/DDBJ databases">
        <title>Black Yeasts Isolated from many extreme environments.</title>
        <authorList>
            <person name="Coleine C."/>
            <person name="Stajich J.E."/>
            <person name="Selbmann L."/>
        </authorList>
    </citation>
    <scope>NUCLEOTIDE SEQUENCE</scope>
    <source>
        <strain evidence="9">CCFEE 5485</strain>
    </source>
</reference>
<feature type="chain" id="PRO_5042095320" description="superoxide dismutase" evidence="8">
    <location>
        <begin position="18"/>
        <end position="285"/>
    </location>
</feature>
<comment type="caution">
    <text evidence="9">The sequence shown here is derived from an EMBL/GenBank/DDBJ whole genome shotgun (WGS) entry which is preliminary data.</text>
</comment>
<dbReference type="InterPro" id="IPR036423">
    <property type="entry name" value="SOD-like_Cu/Zn_dom_sf"/>
</dbReference>
<evidence type="ECO:0000256" key="4">
    <source>
        <dbReference type="ARBA" id="ARBA00012682"/>
    </source>
</evidence>
<name>A0AAE1BZ49_9PEZI</name>
<accession>A0AAE1BZ49</accession>
<sequence>MYAVALIPALGAAVAMAQGQGAGYPPPPPMTLSTTLSGVLPVLPTQTPGFSGVETEEGAIVYDGPANPSFMPVNGPATTAANLPAATYMAMLPSTNFDNGTGSTIMGSVMISSTAGGSGVSVSVNFTGFPSESLYGPFVYHIHEFPVPANGNCSATVGHLDPTDRGEYYPCNVGAPATCQVGDLAGKHGNVTMPNFVAQYTDAFLSTDPSSTAFFGDKSIVIHSSNTTRLTCANFKMMGGAANGTSSTNSSSPTPSSSVTPYTGAGSKMSGYGFAAFMAATVWLL</sequence>
<dbReference type="InterPro" id="IPR053257">
    <property type="entry name" value="Cu-only_SOD"/>
</dbReference>
<dbReference type="SUPFAM" id="SSF49329">
    <property type="entry name" value="Cu,Zn superoxide dismutase-like"/>
    <property type="match status" value="1"/>
</dbReference>